<feature type="transmembrane region" description="Helical" evidence="6">
    <location>
        <begin position="160"/>
        <end position="183"/>
    </location>
</feature>
<dbReference type="Gene3D" id="1.20.1720.10">
    <property type="entry name" value="Multidrug resistance protein D"/>
    <property type="match status" value="1"/>
</dbReference>
<keyword evidence="3 6" id="KW-0812">Transmembrane</keyword>
<dbReference type="Proteomes" id="UP001338125">
    <property type="component" value="Unassembled WGS sequence"/>
</dbReference>
<sequence length="549" mass="58160">MSDTASKQETLVGTIPDDVENQIQEVSKRPKYYNIIIASLCSCVFIDTVNTINFAAALPAVATDLNATTTQAFWCGTVLLFAQCVAQPIYGALAESFGRKSCMLTALAIFTLGSLLAALAQTIEWLIAVRAVQGLGGGGINVCVNLIVVDLSSRSERAKLSGIVALAGALGLAAGVLSGAATTGVTWRLIFYINLPIACIPFVLLLLFLPRSNDKINTLSIAKSMDWTGIVILSGSVAAILFAIISGGTQFAWSSANIISPLVIGVVGIFGFGLFEEQVAGKYGFGQAFIPLRLFASRTAAFGYLMSFLQAVILWTISYYFQLYMHISDSLSLLESSIHILPSTLIVPPSAAIAGILMSKFNHFKYFNLAAFVLIAAGCAALSTLRADASTAKMIGFQILYSIGGGILFPGRLVAVQMAQREMSEDGKDDGADVRMATSLVSLTTSMGEAFGIAMGSTTLQGAWNPLVRKAVADGRIPEMFILSGALAARSAELIKDFPEPVAQVYREIAALSIARIWYICVGMAGLGIIAAILSKNIAFNKAEESGEK</sequence>
<proteinExistence type="inferred from homology"/>
<evidence type="ECO:0000313" key="9">
    <source>
        <dbReference type="Proteomes" id="UP001338125"/>
    </source>
</evidence>
<comment type="similarity">
    <text evidence="2">Belongs to the major facilitator superfamily. TCR/Tet family.</text>
</comment>
<comment type="subcellular location">
    <subcellularLocation>
        <location evidence="1">Membrane</location>
        <topology evidence="1">Multi-pass membrane protein</topology>
    </subcellularLocation>
</comment>
<evidence type="ECO:0000256" key="5">
    <source>
        <dbReference type="ARBA" id="ARBA00023136"/>
    </source>
</evidence>
<feature type="domain" description="Major facilitator superfamily (MFS) profile" evidence="7">
    <location>
        <begin position="36"/>
        <end position="503"/>
    </location>
</feature>
<feature type="transmembrane region" description="Helical" evidence="6">
    <location>
        <begin position="102"/>
        <end position="121"/>
    </location>
</feature>
<evidence type="ECO:0000313" key="8">
    <source>
        <dbReference type="EMBL" id="KAK5996104.1"/>
    </source>
</evidence>
<dbReference type="InterPro" id="IPR011701">
    <property type="entry name" value="MFS"/>
</dbReference>
<evidence type="ECO:0000259" key="7">
    <source>
        <dbReference type="PROSITE" id="PS50850"/>
    </source>
</evidence>
<feature type="transmembrane region" description="Helical" evidence="6">
    <location>
        <begin position="295"/>
        <end position="320"/>
    </location>
</feature>
<keyword evidence="9" id="KW-1185">Reference proteome</keyword>
<evidence type="ECO:0000256" key="1">
    <source>
        <dbReference type="ARBA" id="ARBA00004141"/>
    </source>
</evidence>
<protein>
    <submittedName>
        <fullName evidence="8">Efflux pump FUS6-like protein</fullName>
    </submittedName>
</protein>
<organism evidence="8 9">
    <name type="scientific">Cladobotryum mycophilum</name>
    <dbReference type="NCBI Taxonomy" id="491253"/>
    <lineage>
        <taxon>Eukaryota</taxon>
        <taxon>Fungi</taxon>
        <taxon>Dikarya</taxon>
        <taxon>Ascomycota</taxon>
        <taxon>Pezizomycotina</taxon>
        <taxon>Sordariomycetes</taxon>
        <taxon>Hypocreomycetidae</taxon>
        <taxon>Hypocreales</taxon>
        <taxon>Hypocreaceae</taxon>
        <taxon>Cladobotryum</taxon>
    </lineage>
</organism>
<gene>
    <name evidence="8" type="ORF">PT974_04531</name>
</gene>
<evidence type="ECO:0000256" key="3">
    <source>
        <dbReference type="ARBA" id="ARBA00022692"/>
    </source>
</evidence>
<evidence type="ECO:0000256" key="2">
    <source>
        <dbReference type="ARBA" id="ARBA00007520"/>
    </source>
</evidence>
<feature type="transmembrane region" description="Helical" evidence="6">
    <location>
        <begin position="230"/>
        <end position="252"/>
    </location>
</feature>
<feature type="transmembrane region" description="Helical" evidence="6">
    <location>
        <begin position="340"/>
        <end position="359"/>
    </location>
</feature>
<feature type="transmembrane region" description="Helical" evidence="6">
    <location>
        <begin position="395"/>
        <end position="415"/>
    </location>
</feature>
<dbReference type="InterPro" id="IPR036259">
    <property type="entry name" value="MFS_trans_sf"/>
</dbReference>
<feature type="transmembrane region" description="Helical" evidence="6">
    <location>
        <begin position="258"/>
        <end position="275"/>
    </location>
</feature>
<dbReference type="PANTHER" id="PTHR23501:SF102">
    <property type="entry name" value="DRUG TRANSPORTER, PUTATIVE (AFU_ORTHOLOGUE AFUA_3G08530)-RELATED"/>
    <property type="match status" value="1"/>
</dbReference>
<dbReference type="EMBL" id="JAVFKD010000004">
    <property type="protein sequence ID" value="KAK5996104.1"/>
    <property type="molecule type" value="Genomic_DNA"/>
</dbReference>
<keyword evidence="4 6" id="KW-1133">Transmembrane helix</keyword>
<feature type="transmembrane region" description="Helical" evidence="6">
    <location>
        <begin position="366"/>
        <end position="383"/>
    </location>
</feature>
<accession>A0ABR0SVE6</accession>
<feature type="transmembrane region" description="Helical" evidence="6">
    <location>
        <begin position="189"/>
        <end position="209"/>
    </location>
</feature>
<feature type="transmembrane region" description="Helical" evidence="6">
    <location>
        <begin position="517"/>
        <end position="535"/>
    </location>
</feature>
<name>A0ABR0SVE6_9HYPO</name>
<evidence type="ECO:0000256" key="4">
    <source>
        <dbReference type="ARBA" id="ARBA00022989"/>
    </source>
</evidence>
<reference evidence="8 9" key="1">
    <citation type="submission" date="2024-01" db="EMBL/GenBank/DDBJ databases">
        <title>Complete genome of Cladobotryum mycophilum ATHUM6906.</title>
        <authorList>
            <person name="Christinaki A.C."/>
            <person name="Myridakis A.I."/>
            <person name="Kouvelis V.N."/>
        </authorList>
    </citation>
    <scope>NUCLEOTIDE SEQUENCE [LARGE SCALE GENOMIC DNA]</scope>
    <source>
        <strain evidence="8 9">ATHUM6906</strain>
    </source>
</reference>
<dbReference type="InterPro" id="IPR020846">
    <property type="entry name" value="MFS_dom"/>
</dbReference>
<feature type="transmembrane region" description="Helical" evidence="6">
    <location>
        <begin position="32"/>
        <end position="59"/>
    </location>
</feature>
<feature type="transmembrane region" description="Helical" evidence="6">
    <location>
        <begin position="71"/>
        <end position="90"/>
    </location>
</feature>
<dbReference type="PANTHER" id="PTHR23501">
    <property type="entry name" value="MAJOR FACILITATOR SUPERFAMILY"/>
    <property type="match status" value="1"/>
</dbReference>
<comment type="caution">
    <text evidence="8">The sequence shown here is derived from an EMBL/GenBank/DDBJ whole genome shotgun (WGS) entry which is preliminary data.</text>
</comment>
<dbReference type="SUPFAM" id="SSF103473">
    <property type="entry name" value="MFS general substrate transporter"/>
    <property type="match status" value="1"/>
</dbReference>
<dbReference type="PROSITE" id="PS50850">
    <property type="entry name" value="MFS"/>
    <property type="match status" value="1"/>
</dbReference>
<evidence type="ECO:0000256" key="6">
    <source>
        <dbReference type="SAM" id="Phobius"/>
    </source>
</evidence>
<dbReference type="Pfam" id="PF07690">
    <property type="entry name" value="MFS_1"/>
    <property type="match status" value="1"/>
</dbReference>
<keyword evidence="5 6" id="KW-0472">Membrane</keyword>
<feature type="transmembrane region" description="Helical" evidence="6">
    <location>
        <begin position="127"/>
        <end position="148"/>
    </location>
</feature>